<dbReference type="CDD" id="cd22160">
    <property type="entry name" value="F-box_AtFBL13-like"/>
    <property type="match status" value="1"/>
</dbReference>
<dbReference type="Pfam" id="PF08387">
    <property type="entry name" value="FBD"/>
    <property type="match status" value="1"/>
</dbReference>
<organism evidence="2 3">
    <name type="scientific">Salix purpurea</name>
    <name type="common">Purple osier willow</name>
    <dbReference type="NCBI Taxonomy" id="77065"/>
    <lineage>
        <taxon>Eukaryota</taxon>
        <taxon>Viridiplantae</taxon>
        <taxon>Streptophyta</taxon>
        <taxon>Embryophyta</taxon>
        <taxon>Tracheophyta</taxon>
        <taxon>Spermatophyta</taxon>
        <taxon>Magnoliopsida</taxon>
        <taxon>eudicotyledons</taxon>
        <taxon>Gunneridae</taxon>
        <taxon>Pentapetalae</taxon>
        <taxon>rosids</taxon>
        <taxon>fabids</taxon>
        <taxon>Malpighiales</taxon>
        <taxon>Salicaceae</taxon>
        <taxon>Saliceae</taxon>
        <taxon>Salix</taxon>
    </lineage>
</organism>
<dbReference type="InterPro" id="IPR050232">
    <property type="entry name" value="FBL13/AtMIF1-like"/>
</dbReference>
<dbReference type="PANTHER" id="PTHR31900">
    <property type="entry name" value="F-BOX/RNI SUPERFAMILY PROTEIN-RELATED"/>
    <property type="match status" value="1"/>
</dbReference>
<name>A0A9Q0WNR4_SALPP</name>
<dbReference type="PANTHER" id="PTHR31900:SF34">
    <property type="entry name" value="EMB|CAB62440.1-RELATED"/>
    <property type="match status" value="1"/>
</dbReference>
<dbReference type="Proteomes" id="UP001151532">
    <property type="component" value="Chromosome 11"/>
</dbReference>
<dbReference type="AlphaFoldDB" id="A0A9Q0WNR4"/>
<dbReference type="InterPro" id="IPR053781">
    <property type="entry name" value="F-box_AtFBL13-like"/>
</dbReference>
<dbReference type="SUPFAM" id="SSF81383">
    <property type="entry name" value="F-box domain"/>
    <property type="match status" value="1"/>
</dbReference>
<evidence type="ECO:0000313" key="3">
    <source>
        <dbReference type="Proteomes" id="UP001151532"/>
    </source>
</evidence>
<dbReference type="SMART" id="SM00579">
    <property type="entry name" value="FBD"/>
    <property type="match status" value="1"/>
</dbReference>
<dbReference type="InterPro" id="IPR006566">
    <property type="entry name" value="FBD"/>
</dbReference>
<dbReference type="Pfam" id="PF00646">
    <property type="entry name" value="F-box"/>
    <property type="match status" value="1"/>
</dbReference>
<dbReference type="InterPro" id="IPR001810">
    <property type="entry name" value="F-box_dom"/>
</dbReference>
<dbReference type="InterPro" id="IPR055411">
    <property type="entry name" value="LRR_FXL15/At3g58940/PEG3-like"/>
</dbReference>
<feature type="domain" description="FBD" evidence="1">
    <location>
        <begin position="368"/>
        <end position="439"/>
    </location>
</feature>
<evidence type="ECO:0000259" key="1">
    <source>
        <dbReference type="SMART" id="SM00579"/>
    </source>
</evidence>
<dbReference type="Pfam" id="PF24758">
    <property type="entry name" value="LRR_At5g56370"/>
    <property type="match status" value="1"/>
</dbReference>
<reference evidence="2" key="2">
    <citation type="journal article" date="2023" name="Int. J. Mol. Sci.">
        <title>De Novo Assembly and Annotation of 11 Diverse Shrub Willow (Salix) Genomes Reveals Novel Gene Organization in Sex-Linked Regions.</title>
        <authorList>
            <person name="Hyden B."/>
            <person name="Feng K."/>
            <person name="Yates T.B."/>
            <person name="Jawdy S."/>
            <person name="Cereghino C."/>
            <person name="Smart L.B."/>
            <person name="Muchero W."/>
        </authorList>
    </citation>
    <scope>NUCLEOTIDE SEQUENCE</scope>
    <source>
        <tissue evidence="2">Shoot tip</tissue>
    </source>
</reference>
<dbReference type="OrthoDB" id="811707at2759"/>
<reference evidence="2" key="1">
    <citation type="submission" date="2022-11" db="EMBL/GenBank/DDBJ databases">
        <authorList>
            <person name="Hyden B.L."/>
            <person name="Feng K."/>
            <person name="Yates T."/>
            <person name="Jawdy S."/>
            <person name="Smart L.B."/>
            <person name="Muchero W."/>
        </authorList>
    </citation>
    <scope>NUCLEOTIDE SEQUENCE</scope>
    <source>
        <tissue evidence="2">Shoot tip</tissue>
    </source>
</reference>
<gene>
    <name evidence="2" type="ORF">OIU79_021129</name>
</gene>
<protein>
    <submittedName>
        <fullName evidence="2">F-BOX/RNI SUPERFAMILY PROTEIN-RELATED</fullName>
    </submittedName>
</protein>
<dbReference type="EMBL" id="JAPFFK010000003">
    <property type="protein sequence ID" value="KAJ6770422.1"/>
    <property type="molecule type" value="Genomic_DNA"/>
</dbReference>
<comment type="caution">
    <text evidence="2">The sequence shown here is derived from an EMBL/GenBank/DDBJ whole genome shotgun (WGS) entry which is preliminary data.</text>
</comment>
<proteinExistence type="predicted"/>
<evidence type="ECO:0000313" key="2">
    <source>
        <dbReference type="EMBL" id="KAJ6770422.1"/>
    </source>
</evidence>
<dbReference type="InterPro" id="IPR032675">
    <property type="entry name" value="LRR_dom_sf"/>
</dbReference>
<sequence>MEETASGDNCQNLCEKANEDVISELRDDILCYMLSFLPTKSAVATSILSTRWRNLWKSVTILDIYDDISGYHKNPFTYKERKMNFVNFMDRLFHSSWISSSAIMGNVEELIFYINFPVRLPENLYCCEKLVTLKLHGHIRFDNLQSVCFPSLKALHLEHLRMLNNTAIEVLLSGSPALEELELEMEGRDSRRSVHVCSLSLKRLIIGFVCIFVPYDHSYRKKLTIDTPNLEFLKLVDFASEELSMQRADSLLQADLCFCYQTGVFNVGIEEYANMVVQFYRQICGVKTLSLSNCNIRTLLGAAVSKFPCFGNLPTFRNLIHLEVRVSDDYVWILPEILQCCSDLEVFVLLLDEDAYGWNWCAPHSVPQCLSSCLQVIEYKVFQGESGETEMLEYFLSNALVLKKMTITHPDDLETLEVDVLKRLSTCPKGSDACQIVLIPEHKRSFEVASMRRASFFSESFNY</sequence>
<dbReference type="InterPro" id="IPR036047">
    <property type="entry name" value="F-box-like_dom_sf"/>
</dbReference>
<dbReference type="Gene3D" id="1.20.1280.50">
    <property type="match status" value="1"/>
</dbReference>
<dbReference type="SUPFAM" id="SSF52047">
    <property type="entry name" value="RNI-like"/>
    <property type="match status" value="1"/>
</dbReference>
<accession>A0A9Q0WNR4</accession>
<keyword evidence="3" id="KW-1185">Reference proteome</keyword>
<dbReference type="Gene3D" id="3.80.10.10">
    <property type="entry name" value="Ribonuclease Inhibitor"/>
    <property type="match status" value="1"/>
</dbReference>